<keyword evidence="3 8" id="KW-0479">Metal-binding</keyword>
<keyword evidence="4 8" id="KW-0378">Hydrolase</keyword>
<dbReference type="GO" id="GO:0046872">
    <property type="term" value="F:metal ion binding"/>
    <property type="evidence" value="ECO:0007669"/>
    <property type="project" value="UniProtKB-UniRule"/>
</dbReference>
<evidence type="ECO:0000256" key="2">
    <source>
        <dbReference type="ARBA" id="ARBA00009519"/>
    </source>
</evidence>
<feature type="domain" description="Damage-control phosphatase ARMT1-like metal-binding" evidence="9">
    <location>
        <begin position="41"/>
        <end position="446"/>
    </location>
</feature>
<dbReference type="EMBL" id="BLAL01000160">
    <property type="protein sequence ID" value="GES86292.1"/>
    <property type="molecule type" value="Genomic_DNA"/>
</dbReference>
<dbReference type="SUPFAM" id="SSF111321">
    <property type="entry name" value="AF1104-like"/>
    <property type="match status" value="1"/>
</dbReference>
<evidence type="ECO:0000256" key="6">
    <source>
        <dbReference type="ARBA" id="ARBA00048809"/>
    </source>
</evidence>
<dbReference type="GO" id="GO:0004427">
    <property type="term" value="F:inorganic diphosphate phosphatase activity"/>
    <property type="evidence" value="ECO:0007669"/>
    <property type="project" value="UniProtKB-ARBA"/>
</dbReference>
<dbReference type="InterPro" id="IPR002791">
    <property type="entry name" value="ARMT1-like_metal-bd"/>
</dbReference>
<dbReference type="InterPro" id="IPR036075">
    <property type="entry name" value="ARMT-1-like_metal-bd_sf"/>
</dbReference>
<dbReference type="AlphaFoldDB" id="A0A8H3LDC2"/>
<evidence type="ECO:0000256" key="4">
    <source>
        <dbReference type="ARBA" id="ARBA00022801"/>
    </source>
</evidence>
<organism evidence="10 11">
    <name type="scientific">Rhizophagus clarus</name>
    <dbReference type="NCBI Taxonomy" id="94130"/>
    <lineage>
        <taxon>Eukaryota</taxon>
        <taxon>Fungi</taxon>
        <taxon>Fungi incertae sedis</taxon>
        <taxon>Mucoromycota</taxon>
        <taxon>Glomeromycotina</taxon>
        <taxon>Glomeromycetes</taxon>
        <taxon>Glomerales</taxon>
        <taxon>Glomeraceae</taxon>
        <taxon>Rhizophagus</taxon>
    </lineage>
</organism>
<dbReference type="Proteomes" id="UP000615446">
    <property type="component" value="Unassembled WGS sequence"/>
</dbReference>
<sequence>MIPMVSDAFKLQSYKVIQLNPANPPRPALQATDKNSFAYITAKKRWPEILEKVIDDIYKTTNSLGSLEVDKIQEGKRIADSLTELKYQIQQKRPLIPIDTSGAPDIGTYNYVLNTYFNGENWYSATWLFAECYLYRRIHSTLAETRYWRSYDPYFRQKEDSFRASFATIIEIAKRIDELISVPNMNADNRDRETDGIVFHELAQISLWGNATDLSMLTNLSFDEVKELQSSGTKHMEESEKNILVNDLAKVWEWILKCHNARIDLILDNAGFELYGDLVFADWIVQSGYAREVHLHAKPIPWFVSDTTRRDFDWLFQTLQSDDFFSFTSELEKLSLKKLASRWQSYIVNSQWIFTEDYFWTSPYSYWHLAEQAPDLYADLCKSQLVIFKGDLNYRKLVYDCKWETTVPFKEAIGPLTSLKGAPPILTMRTGKSDLFVGLEKGVEEKLNTVDEGWMYSGKYAVIQFSERT</sequence>
<evidence type="ECO:0000313" key="10">
    <source>
        <dbReference type="EMBL" id="GES86292.1"/>
    </source>
</evidence>
<keyword evidence="5 8" id="KW-0464">Manganese</keyword>
<comment type="domain">
    <text evidence="8">Subfamily III proteins have a conserved RTxK motif about 40-50 residues from the C-terminus; the threonine may be replaced by serine or cysteine.</text>
</comment>
<dbReference type="Pfam" id="PF01937">
    <property type="entry name" value="ARMT1-like_dom"/>
    <property type="match status" value="1"/>
</dbReference>
<dbReference type="InterPro" id="IPR039763">
    <property type="entry name" value="ARMT1"/>
</dbReference>
<dbReference type="PANTHER" id="PTHR12260">
    <property type="entry name" value="DAMAGE-CONTROL PHOSPHATASE ARMT1"/>
    <property type="match status" value="1"/>
</dbReference>
<dbReference type="GO" id="GO:0005634">
    <property type="term" value="C:nucleus"/>
    <property type="evidence" value="ECO:0007669"/>
    <property type="project" value="TreeGrafter"/>
</dbReference>
<reference evidence="10" key="1">
    <citation type="submission" date="2019-10" db="EMBL/GenBank/DDBJ databases">
        <title>Conservation and host-specific expression of non-tandemly repeated heterogenous ribosome RNA gene in arbuscular mycorrhizal fungi.</title>
        <authorList>
            <person name="Maeda T."/>
            <person name="Kobayashi Y."/>
            <person name="Nakagawa T."/>
            <person name="Ezawa T."/>
            <person name="Yamaguchi K."/>
            <person name="Bino T."/>
            <person name="Nishimoto Y."/>
            <person name="Shigenobu S."/>
            <person name="Kawaguchi M."/>
        </authorList>
    </citation>
    <scope>NUCLEOTIDE SEQUENCE</scope>
    <source>
        <strain evidence="10">HR1</strain>
    </source>
</reference>
<comment type="cofactor">
    <cofactor evidence="8">
        <name>Mn(2+)</name>
        <dbReference type="ChEBI" id="CHEBI:29035"/>
    </cofactor>
    <cofactor evidence="8">
        <name>Ni(2+)</name>
        <dbReference type="ChEBI" id="CHEBI:49786"/>
    </cofactor>
</comment>
<dbReference type="OrthoDB" id="541375at2759"/>
<comment type="catalytic activity">
    <reaction evidence="1 8">
        <text>beta-D-fructose 1-phosphate + H2O = D-fructose + phosphate</text>
        <dbReference type="Rhea" id="RHEA:35603"/>
        <dbReference type="ChEBI" id="CHEBI:15377"/>
        <dbReference type="ChEBI" id="CHEBI:37721"/>
        <dbReference type="ChEBI" id="CHEBI:43474"/>
        <dbReference type="ChEBI" id="CHEBI:138881"/>
    </reaction>
</comment>
<dbReference type="GO" id="GO:0030643">
    <property type="term" value="P:intracellular phosphate ion homeostasis"/>
    <property type="evidence" value="ECO:0007669"/>
    <property type="project" value="UniProtKB-ARBA"/>
</dbReference>
<name>A0A8H3LDC2_9GLOM</name>
<dbReference type="GO" id="GO:0016791">
    <property type="term" value="F:phosphatase activity"/>
    <property type="evidence" value="ECO:0007669"/>
    <property type="project" value="TreeGrafter"/>
</dbReference>
<evidence type="ECO:0000256" key="8">
    <source>
        <dbReference type="RuleBase" id="RU367030"/>
    </source>
</evidence>
<comment type="caution">
    <text evidence="10">The sequence shown here is derived from an EMBL/GenBank/DDBJ whole genome shotgun (WGS) entry which is preliminary data.</text>
</comment>
<gene>
    <name evidence="10" type="ORF">RCL2_001335500</name>
</gene>
<comment type="catalytic activity">
    <reaction evidence="6 8">
        <text>beta-D-fructose 6-phosphate = dihydroxyacetone + D-glyceraldehyde 3-phosphate</text>
        <dbReference type="Rhea" id="RHEA:28002"/>
        <dbReference type="ChEBI" id="CHEBI:16016"/>
        <dbReference type="ChEBI" id="CHEBI:57634"/>
        <dbReference type="ChEBI" id="CHEBI:59776"/>
    </reaction>
</comment>
<dbReference type="Gene3D" id="3.40.50.10880">
    <property type="entry name" value="Uncharacterised protein PF01937, DUF89, domain 3"/>
    <property type="match status" value="1"/>
</dbReference>
<dbReference type="GO" id="GO:0006974">
    <property type="term" value="P:DNA damage response"/>
    <property type="evidence" value="ECO:0007669"/>
    <property type="project" value="TreeGrafter"/>
</dbReference>
<comment type="function">
    <text evidence="7 8">Metal-dependent phosphatase that shows phosphatase activity against several substrates, including fructose-1-phosphate and fructose-6-phosphate. Its preference for fructose-1-phosphate, a strong glycating agent that causes DNA damage rather than a canonical yeast metabolite, suggests a damage-control function in hexose phosphate metabolism.</text>
</comment>
<comment type="similarity">
    <text evidence="2 8">Belongs to the damage-control phosphatase family. Sugar phosphate phosphatase III subfamily.</text>
</comment>
<dbReference type="EC" id="3.1.3.-" evidence="8"/>
<evidence type="ECO:0000256" key="3">
    <source>
        <dbReference type="ARBA" id="ARBA00022723"/>
    </source>
</evidence>
<evidence type="ECO:0000259" key="9">
    <source>
        <dbReference type="Pfam" id="PF01937"/>
    </source>
</evidence>
<protein>
    <recommendedName>
        <fullName evidence="8">Sugar phosphate phosphatase</fullName>
        <ecNumber evidence="8">3.1.3.-</ecNumber>
    </recommendedName>
</protein>
<dbReference type="PANTHER" id="PTHR12260:SF4">
    <property type="entry name" value="SUGAR PHOSPHATE PHOSPHATASE"/>
    <property type="match status" value="1"/>
</dbReference>
<dbReference type="Gene3D" id="1.20.930.60">
    <property type="match status" value="1"/>
</dbReference>
<evidence type="ECO:0000256" key="7">
    <source>
        <dbReference type="ARBA" id="ARBA00054243"/>
    </source>
</evidence>
<proteinExistence type="inferred from homology"/>
<evidence type="ECO:0000313" key="11">
    <source>
        <dbReference type="Proteomes" id="UP000615446"/>
    </source>
</evidence>
<evidence type="ECO:0000256" key="5">
    <source>
        <dbReference type="ARBA" id="ARBA00023211"/>
    </source>
</evidence>
<evidence type="ECO:0000256" key="1">
    <source>
        <dbReference type="ARBA" id="ARBA00001326"/>
    </source>
</evidence>
<dbReference type="FunFam" id="3.40.50.10880:FF:000005">
    <property type="entry name" value="DUF89-domain-containing protein"/>
    <property type="match status" value="1"/>
</dbReference>
<accession>A0A8H3LDC2</accession>